<dbReference type="EMBL" id="JAINUG010000306">
    <property type="protein sequence ID" value="KAJ8378941.1"/>
    <property type="molecule type" value="Genomic_DNA"/>
</dbReference>
<dbReference type="Pfam" id="PF00047">
    <property type="entry name" value="ig"/>
    <property type="match status" value="1"/>
</dbReference>
<dbReference type="InterPro" id="IPR013151">
    <property type="entry name" value="Immunoglobulin_dom"/>
</dbReference>
<dbReference type="InterPro" id="IPR036179">
    <property type="entry name" value="Ig-like_dom_sf"/>
</dbReference>
<dbReference type="PANTHER" id="PTHR46484:SF7">
    <property type="entry name" value="MYELIN-ASSOCIATED GLYCOPROTEIN-LIKE-RELATED"/>
    <property type="match status" value="1"/>
</dbReference>
<sequence>MLDGSGLFPGDAIVPELTHHRDPVEGSPFTVTCSVIHTCPSHVPSLAWSHGTKENIIVAQKDILHRNWETQSILTFIPTEKYDHTEVSCMASYHGTCKEHLHCLCKT</sequence>
<name>A0AAD7RF56_9TELE</name>
<evidence type="ECO:0000259" key="2">
    <source>
        <dbReference type="PROSITE" id="PS50835"/>
    </source>
</evidence>
<evidence type="ECO:0000313" key="4">
    <source>
        <dbReference type="Proteomes" id="UP001221898"/>
    </source>
</evidence>
<gene>
    <name evidence="3" type="ORF">AAFF_G00233060</name>
</gene>
<dbReference type="PANTHER" id="PTHR46484">
    <property type="entry name" value="SI:CH211-171H4.5-RELATED"/>
    <property type="match status" value="1"/>
</dbReference>
<dbReference type="InterPro" id="IPR013783">
    <property type="entry name" value="Ig-like_fold"/>
</dbReference>
<dbReference type="Proteomes" id="UP001221898">
    <property type="component" value="Unassembled WGS sequence"/>
</dbReference>
<comment type="caution">
    <text evidence="3">The sequence shown here is derived from an EMBL/GenBank/DDBJ whole genome shotgun (WGS) entry which is preliminary data.</text>
</comment>
<dbReference type="AlphaFoldDB" id="A0AAD7RF56"/>
<proteinExistence type="predicted"/>
<evidence type="ECO:0000313" key="3">
    <source>
        <dbReference type="EMBL" id="KAJ8378941.1"/>
    </source>
</evidence>
<evidence type="ECO:0000256" key="1">
    <source>
        <dbReference type="ARBA" id="ARBA00023319"/>
    </source>
</evidence>
<dbReference type="InterPro" id="IPR007110">
    <property type="entry name" value="Ig-like_dom"/>
</dbReference>
<keyword evidence="4" id="KW-1185">Reference proteome</keyword>
<accession>A0AAD7RF56</accession>
<organism evidence="3 4">
    <name type="scientific">Aldrovandia affinis</name>
    <dbReference type="NCBI Taxonomy" id="143900"/>
    <lineage>
        <taxon>Eukaryota</taxon>
        <taxon>Metazoa</taxon>
        <taxon>Chordata</taxon>
        <taxon>Craniata</taxon>
        <taxon>Vertebrata</taxon>
        <taxon>Euteleostomi</taxon>
        <taxon>Actinopterygii</taxon>
        <taxon>Neopterygii</taxon>
        <taxon>Teleostei</taxon>
        <taxon>Notacanthiformes</taxon>
        <taxon>Halosauridae</taxon>
        <taxon>Aldrovandia</taxon>
    </lineage>
</organism>
<keyword evidence="1" id="KW-0393">Immunoglobulin domain</keyword>
<dbReference type="Gene3D" id="2.60.40.10">
    <property type="entry name" value="Immunoglobulins"/>
    <property type="match status" value="1"/>
</dbReference>
<protein>
    <recommendedName>
        <fullName evidence="2">Ig-like domain-containing protein</fullName>
    </recommendedName>
</protein>
<dbReference type="PROSITE" id="PS50835">
    <property type="entry name" value="IG_LIKE"/>
    <property type="match status" value="1"/>
</dbReference>
<feature type="domain" description="Ig-like" evidence="2">
    <location>
        <begin position="15"/>
        <end position="92"/>
    </location>
</feature>
<dbReference type="SUPFAM" id="SSF48726">
    <property type="entry name" value="Immunoglobulin"/>
    <property type="match status" value="1"/>
</dbReference>
<reference evidence="3" key="1">
    <citation type="journal article" date="2023" name="Science">
        <title>Genome structures resolve the early diversification of teleost fishes.</title>
        <authorList>
            <person name="Parey E."/>
            <person name="Louis A."/>
            <person name="Montfort J."/>
            <person name="Bouchez O."/>
            <person name="Roques C."/>
            <person name="Iampietro C."/>
            <person name="Lluch J."/>
            <person name="Castinel A."/>
            <person name="Donnadieu C."/>
            <person name="Desvignes T."/>
            <person name="Floi Bucao C."/>
            <person name="Jouanno E."/>
            <person name="Wen M."/>
            <person name="Mejri S."/>
            <person name="Dirks R."/>
            <person name="Jansen H."/>
            <person name="Henkel C."/>
            <person name="Chen W.J."/>
            <person name="Zahm M."/>
            <person name="Cabau C."/>
            <person name="Klopp C."/>
            <person name="Thompson A.W."/>
            <person name="Robinson-Rechavi M."/>
            <person name="Braasch I."/>
            <person name="Lecointre G."/>
            <person name="Bobe J."/>
            <person name="Postlethwait J.H."/>
            <person name="Berthelot C."/>
            <person name="Roest Crollius H."/>
            <person name="Guiguen Y."/>
        </authorList>
    </citation>
    <scope>NUCLEOTIDE SEQUENCE</scope>
    <source>
        <strain evidence="3">NC1722</strain>
    </source>
</reference>